<dbReference type="InterPro" id="IPR022902">
    <property type="entry name" value="NAcTrfase_Eis"/>
</dbReference>
<dbReference type="PROSITE" id="PS51186">
    <property type="entry name" value="GNAT"/>
    <property type="match status" value="1"/>
</dbReference>
<evidence type="ECO:0000256" key="3">
    <source>
        <dbReference type="ARBA" id="ARBA00023315"/>
    </source>
</evidence>
<name>A0A562VE71_9ACTN</name>
<keyword evidence="7" id="KW-1185">Reference proteome</keyword>
<evidence type="ECO:0000256" key="4">
    <source>
        <dbReference type="HAMAP-Rule" id="MF_01812"/>
    </source>
</evidence>
<accession>A0A562VE71</accession>
<dbReference type="SUPFAM" id="SSF55729">
    <property type="entry name" value="Acyl-CoA N-acyltransferases (Nat)"/>
    <property type="match status" value="1"/>
</dbReference>
<dbReference type="InterPro" id="IPR051554">
    <property type="entry name" value="Acetyltransferase_Eis"/>
</dbReference>
<dbReference type="InterPro" id="IPR025559">
    <property type="entry name" value="Eis_dom"/>
</dbReference>
<evidence type="ECO:0000256" key="2">
    <source>
        <dbReference type="ARBA" id="ARBA00022679"/>
    </source>
</evidence>
<dbReference type="EMBL" id="VLLL01000005">
    <property type="protein sequence ID" value="TWJ16186.1"/>
    <property type="molecule type" value="Genomic_DNA"/>
</dbReference>
<feature type="active site" description="Proton acceptor; via carboxylate" evidence="4">
    <location>
        <position position="406"/>
    </location>
</feature>
<evidence type="ECO:0000313" key="6">
    <source>
        <dbReference type="EMBL" id="TWJ16186.1"/>
    </source>
</evidence>
<dbReference type="GO" id="GO:0030649">
    <property type="term" value="P:aminoglycoside antibiotic catabolic process"/>
    <property type="evidence" value="ECO:0007669"/>
    <property type="project" value="TreeGrafter"/>
</dbReference>
<dbReference type="InterPro" id="IPR000182">
    <property type="entry name" value="GNAT_dom"/>
</dbReference>
<sequence length="406" mass="43498">MTGTGTGTVVRSATAEDYEVVSGRFATAMMFPFTPTDEKRAVFEPERTLVAESGGEVVGTARALTRTLSVPGGIVPAAHVTGVGVAPTSRRRGVLSALMRRQLDEATEPVAALWASDPAIYRRYGYEYAGTGFAATVDLPRVRPLPVEDPGTLHEITAAEAADLLPPVLAEFQRTRPGVSGRGERHWTARLADPPEARSGGTPRQLVVHRAADGRVDGYAAWRGKSGFDAAGAAAEVELEELVAVDGAAHESLWHHLLTMDLAVRLRYHHLSPGEPVWQRVGNPRALTATWHDTLWLRILDVPGALTRRRYQVPVDVVLDVTDEFTPGNSGRFRLTADADEVHCERTDAAPDLSMRESVLAGVYLGGRGLGEFAGTGRVVEHRAGALAATAAAFGWPVAPGPVEIF</sequence>
<feature type="active site" description="Proton donor" evidence="4">
    <location>
        <position position="121"/>
    </location>
</feature>
<dbReference type="PANTHER" id="PTHR37817:SF1">
    <property type="entry name" value="N-ACETYLTRANSFERASE EIS"/>
    <property type="match status" value="1"/>
</dbReference>
<dbReference type="OrthoDB" id="8399956at2"/>
<comment type="caution">
    <text evidence="6">The sequence shown here is derived from an EMBL/GenBank/DDBJ whole genome shotgun (WGS) entry which is preliminary data.</text>
</comment>
<dbReference type="CDD" id="cd04301">
    <property type="entry name" value="NAT_SF"/>
    <property type="match status" value="1"/>
</dbReference>
<dbReference type="AlphaFoldDB" id="A0A562VE71"/>
<dbReference type="InterPro" id="IPR036527">
    <property type="entry name" value="SCP2_sterol-bd_dom_sf"/>
</dbReference>
<organism evidence="6 7">
    <name type="scientific">Stackebrandtia albiflava</name>
    <dbReference type="NCBI Taxonomy" id="406432"/>
    <lineage>
        <taxon>Bacteria</taxon>
        <taxon>Bacillati</taxon>
        <taxon>Actinomycetota</taxon>
        <taxon>Actinomycetes</taxon>
        <taxon>Glycomycetales</taxon>
        <taxon>Glycomycetaceae</taxon>
        <taxon>Stackebrandtia</taxon>
    </lineage>
</organism>
<dbReference type="Gene3D" id="3.30.1050.10">
    <property type="entry name" value="SCP2 sterol-binding domain"/>
    <property type="match status" value="1"/>
</dbReference>
<feature type="binding site" evidence="4">
    <location>
        <begin position="83"/>
        <end position="85"/>
    </location>
    <ligand>
        <name>acetyl-CoA</name>
        <dbReference type="ChEBI" id="CHEBI:57288"/>
    </ligand>
</feature>
<reference evidence="6 7" key="1">
    <citation type="journal article" date="2013" name="Stand. Genomic Sci.">
        <title>Genomic Encyclopedia of Type Strains, Phase I: The one thousand microbial genomes (KMG-I) project.</title>
        <authorList>
            <person name="Kyrpides N.C."/>
            <person name="Woyke T."/>
            <person name="Eisen J.A."/>
            <person name="Garrity G."/>
            <person name="Lilburn T.G."/>
            <person name="Beck B.J."/>
            <person name="Whitman W.B."/>
            <person name="Hugenholtz P."/>
            <person name="Klenk H.P."/>
        </authorList>
    </citation>
    <scope>NUCLEOTIDE SEQUENCE [LARGE SCALE GENOMIC DNA]</scope>
    <source>
        <strain evidence="6 7">DSM 45044</strain>
    </source>
</reference>
<dbReference type="InterPro" id="IPR016181">
    <property type="entry name" value="Acyl_CoA_acyltransferase"/>
</dbReference>
<dbReference type="HAMAP" id="MF_01812">
    <property type="entry name" value="Eis"/>
    <property type="match status" value="1"/>
</dbReference>
<feature type="domain" description="N-acetyltransferase" evidence="5">
    <location>
        <begin position="8"/>
        <end position="146"/>
    </location>
</feature>
<dbReference type="Gene3D" id="3.40.630.30">
    <property type="match status" value="2"/>
</dbReference>
<comment type="subunit">
    <text evidence="4">Homohexamer; trimer of dimers.</text>
</comment>
<comment type="similarity">
    <text evidence="1 4">Belongs to the acetyltransferase Eis family.</text>
</comment>
<dbReference type="PANTHER" id="PTHR37817">
    <property type="entry name" value="N-ACETYLTRANSFERASE EIS"/>
    <property type="match status" value="1"/>
</dbReference>
<keyword evidence="2 4" id="KW-0808">Transferase</keyword>
<dbReference type="GO" id="GO:0034069">
    <property type="term" value="F:aminoglycoside N-acetyltransferase activity"/>
    <property type="evidence" value="ECO:0007669"/>
    <property type="project" value="TreeGrafter"/>
</dbReference>
<evidence type="ECO:0000256" key="1">
    <source>
        <dbReference type="ARBA" id="ARBA00009213"/>
    </source>
</evidence>
<dbReference type="Pfam" id="PF17668">
    <property type="entry name" value="Acetyltransf_17"/>
    <property type="match status" value="1"/>
</dbReference>
<keyword evidence="3 4" id="KW-0012">Acyltransferase</keyword>
<dbReference type="Pfam" id="PF13527">
    <property type="entry name" value="Acetyltransf_9"/>
    <property type="match status" value="1"/>
</dbReference>
<feature type="binding site" evidence="4">
    <location>
        <begin position="91"/>
        <end position="96"/>
    </location>
    <ligand>
        <name>acetyl-CoA</name>
        <dbReference type="ChEBI" id="CHEBI:57288"/>
    </ligand>
</feature>
<dbReference type="SUPFAM" id="SSF55718">
    <property type="entry name" value="SCP-like"/>
    <property type="match status" value="1"/>
</dbReference>
<protein>
    <submittedName>
        <fullName evidence="6">Putative acetyltransferase</fullName>
    </submittedName>
</protein>
<dbReference type="RefSeq" id="WP_147136162.1">
    <property type="nucleotide sequence ID" value="NZ_BAABIJ010000001.1"/>
</dbReference>
<gene>
    <name evidence="6" type="ORF">LX16_1911</name>
</gene>
<dbReference type="Proteomes" id="UP000321617">
    <property type="component" value="Unassembled WGS sequence"/>
</dbReference>
<dbReference type="NCBIfam" id="NF002367">
    <property type="entry name" value="PRK01346.1-4"/>
    <property type="match status" value="1"/>
</dbReference>
<evidence type="ECO:0000259" key="5">
    <source>
        <dbReference type="PROSITE" id="PS51186"/>
    </source>
</evidence>
<comment type="caution">
    <text evidence="4">Lacks conserved residue(s) required for the propagation of feature annotation.</text>
</comment>
<dbReference type="InterPro" id="IPR041380">
    <property type="entry name" value="Acetyltransf_17"/>
</dbReference>
<dbReference type="Pfam" id="PF13530">
    <property type="entry name" value="SCP2_2"/>
    <property type="match status" value="1"/>
</dbReference>
<proteinExistence type="inferred from homology"/>
<evidence type="ECO:0000313" key="7">
    <source>
        <dbReference type="Proteomes" id="UP000321617"/>
    </source>
</evidence>